<proteinExistence type="predicted"/>
<feature type="region of interest" description="Disordered" evidence="1">
    <location>
        <begin position="115"/>
        <end position="178"/>
    </location>
</feature>
<name>A0A3N0GNZ6_9ACTN</name>
<dbReference type="Pfam" id="PF00300">
    <property type="entry name" value="His_Phos_1"/>
    <property type="match status" value="1"/>
</dbReference>
<dbReference type="SUPFAM" id="SSF53254">
    <property type="entry name" value="Phosphoglycerate mutase-like"/>
    <property type="match status" value="1"/>
</dbReference>
<dbReference type="Proteomes" id="UP000279994">
    <property type="component" value="Unassembled WGS sequence"/>
</dbReference>
<protein>
    <recommendedName>
        <fullName evidence="4">Histidine phosphatase family protein</fullName>
    </recommendedName>
</protein>
<feature type="compositionally biased region" description="Low complexity" evidence="1">
    <location>
        <begin position="7"/>
        <end position="22"/>
    </location>
</feature>
<dbReference type="CDD" id="cd07067">
    <property type="entry name" value="HP_PGM_like"/>
    <property type="match status" value="1"/>
</dbReference>
<sequence>MASAAGSARTNACSSTSASSRCSTCDCALGKASAQPWPRACCSAPCRYAAPSVARLRDGTEGGLLLVRHGESTWNRSRRVQGQTAHPRLTRRGRAQARALAATLGPLEVTRILTSDCGARPRRRPSSASPWGSPRSRRRCSASATGTRGRAAPDVPPKHRRTPSRPTNASPAVSRSATCASGWKACRGSSAIRSGSSYSSRTAT</sequence>
<dbReference type="Gene3D" id="3.40.50.1240">
    <property type="entry name" value="Phosphoglycerate mutase-like"/>
    <property type="match status" value="1"/>
</dbReference>
<dbReference type="GO" id="GO:0003824">
    <property type="term" value="F:catalytic activity"/>
    <property type="evidence" value="ECO:0007669"/>
    <property type="project" value="InterPro"/>
</dbReference>
<comment type="caution">
    <text evidence="2">The sequence shown here is derived from an EMBL/GenBank/DDBJ whole genome shotgun (WGS) entry which is preliminary data.</text>
</comment>
<accession>A0A3N0GNZ6</accession>
<dbReference type="PROSITE" id="PS00175">
    <property type="entry name" value="PG_MUTASE"/>
    <property type="match status" value="1"/>
</dbReference>
<dbReference type="AlphaFoldDB" id="A0A3N0GNZ6"/>
<dbReference type="InterPro" id="IPR029033">
    <property type="entry name" value="His_PPase_superfam"/>
</dbReference>
<evidence type="ECO:0000313" key="2">
    <source>
        <dbReference type="EMBL" id="RNM13946.1"/>
    </source>
</evidence>
<dbReference type="OrthoDB" id="4697614at2"/>
<evidence type="ECO:0000256" key="1">
    <source>
        <dbReference type="SAM" id="MobiDB-lite"/>
    </source>
</evidence>
<evidence type="ECO:0008006" key="4">
    <source>
        <dbReference type="Google" id="ProtNLM"/>
    </source>
</evidence>
<evidence type="ECO:0000313" key="3">
    <source>
        <dbReference type="Proteomes" id="UP000279994"/>
    </source>
</evidence>
<reference evidence="2 3" key="1">
    <citation type="submission" date="2018-11" db="EMBL/GenBank/DDBJ databases">
        <authorList>
            <person name="Li F."/>
        </authorList>
    </citation>
    <scope>NUCLEOTIDE SEQUENCE [LARGE SCALE GENOMIC DNA]</scope>
    <source>
        <strain evidence="2 3">Gsoil 818</strain>
    </source>
</reference>
<dbReference type="InterPro" id="IPR013078">
    <property type="entry name" value="His_Pase_superF_clade-1"/>
</dbReference>
<keyword evidence="3" id="KW-1185">Reference proteome</keyword>
<gene>
    <name evidence="2" type="ORF">EFL26_13420</name>
</gene>
<organism evidence="2 3">
    <name type="scientific">Nocardioides pocheonensis</name>
    <dbReference type="NCBI Taxonomy" id="661485"/>
    <lineage>
        <taxon>Bacteria</taxon>
        <taxon>Bacillati</taxon>
        <taxon>Actinomycetota</taxon>
        <taxon>Actinomycetes</taxon>
        <taxon>Propionibacteriales</taxon>
        <taxon>Nocardioidaceae</taxon>
        <taxon>Nocardioides</taxon>
    </lineage>
</organism>
<dbReference type="InterPro" id="IPR001345">
    <property type="entry name" value="PG/BPGM_mutase_AS"/>
</dbReference>
<dbReference type="EMBL" id="RJSF01000040">
    <property type="protein sequence ID" value="RNM13946.1"/>
    <property type="molecule type" value="Genomic_DNA"/>
</dbReference>
<feature type="compositionally biased region" description="Polar residues" evidence="1">
    <location>
        <begin position="164"/>
        <end position="178"/>
    </location>
</feature>
<feature type="region of interest" description="Disordered" evidence="1">
    <location>
        <begin position="1"/>
        <end position="22"/>
    </location>
</feature>